<dbReference type="RefSeq" id="WP_420808821.1">
    <property type="nucleotide sequence ID" value="NZ_SORI01000045.1"/>
</dbReference>
<name>A0A4R8LYX5_9BACT</name>
<dbReference type="InterPro" id="IPR024478">
    <property type="entry name" value="HlyB_4HB_MCP"/>
</dbReference>
<feature type="non-terminal residue" evidence="2">
    <location>
        <position position="92"/>
    </location>
</feature>
<comment type="caution">
    <text evidence="2">The sequence shown here is derived from an EMBL/GenBank/DDBJ whole genome shotgun (WGS) entry which is preliminary data.</text>
</comment>
<dbReference type="EMBL" id="SORI01000045">
    <property type="protein sequence ID" value="TDY52026.1"/>
    <property type="molecule type" value="Genomic_DNA"/>
</dbReference>
<keyword evidence="2" id="KW-0675">Receptor</keyword>
<accession>A0A4R8LYX5</accession>
<sequence>MKLLRNTTIRFRLFALTLLLCLFTAAASFVGYQRLVAAERDMTDMFRSGVLPVQWLNDSRSNMNYIRANLFEMMLTTDETEKRNLLAEIESR</sequence>
<organism evidence="2 3">
    <name type="scientific">Aminivibrio pyruvatiphilus</name>
    <dbReference type="NCBI Taxonomy" id="1005740"/>
    <lineage>
        <taxon>Bacteria</taxon>
        <taxon>Thermotogati</taxon>
        <taxon>Synergistota</taxon>
        <taxon>Synergistia</taxon>
        <taxon>Synergistales</taxon>
        <taxon>Aminobacteriaceae</taxon>
        <taxon>Aminivibrio</taxon>
    </lineage>
</organism>
<dbReference type="Pfam" id="PF12729">
    <property type="entry name" value="4HB_MCP_1"/>
    <property type="match status" value="1"/>
</dbReference>
<dbReference type="AlphaFoldDB" id="A0A4R8LYX5"/>
<gene>
    <name evidence="2" type="ORF">C8D99_1451</name>
</gene>
<protein>
    <submittedName>
        <fullName evidence="2">Chemoreceptor-like protein with four helix bundle sensory module</fullName>
    </submittedName>
</protein>
<evidence type="ECO:0000259" key="1">
    <source>
        <dbReference type="Pfam" id="PF12729"/>
    </source>
</evidence>
<proteinExistence type="predicted"/>
<keyword evidence="3" id="KW-1185">Reference proteome</keyword>
<feature type="domain" description="Chemotaxis methyl-accepting receptor HlyB-like 4HB MCP" evidence="1">
    <location>
        <begin position="6"/>
        <end position="91"/>
    </location>
</feature>
<evidence type="ECO:0000313" key="2">
    <source>
        <dbReference type="EMBL" id="TDY52026.1"/>
    </source>
</evidence>
<dbReference type="Proteomes" id="UP000295066">
    <property type="component" value="Unassembled WGS sequence"/>
</dbReference>
<evidence type="ECO:0000313" key="3">
    <source>
        <dbReference type="Proteomes" id="UP000295066"/>
    </source>
</evidence>
<reference evidence="2 3" key="1">
    <citation type="submission" date="2019-03" db="EMBL/GenBank/DDBJ databases">
        <title>Genomic Encyclopedia of Type Strains, Phase IV (KMG-IV): sequencing the most valuable type-strain genomes for metagenomic binning, comparative biology and taxonomic classification.</title>
        <authorList>
            <person name="Goeker M."/>
        </authorList>
    </citation>
    <scope>NUCLEOTIDE SEQUENCE [LARGE SCALE GENOMIC DNA]</scope>
    <source>
        <strain evidence="2 3">DSM 25964</strain>
    </source>
</reference>